<evidence type="ECO:0000313" key="3">
    <source>
        <dbReference type="EMBL" id="VFJ59980.1"/>
    </source>
</evidence>
<dbReference type="EMBL" id="CAADEY010000076">
    <property type="protein sequence ID" value="VFJ59980.1"/>
    <property type="molecule type" value="Genomic_DNA"/>
</dbReference>
<dbReference type="InterPro" id="IPR052344">
    <property type="entry name" value="Transposase-related"/>
</dbReference>
<name>A0A450T0Q3_9GAMM</name>
<dbReference type="NCBIfam" id="NF033517">
    <property type="entry name" value="transpos_IS66"/>
    <property type="match status" value="1"/>
</dbReference>
<dbReference type="AlphaFoldDB" id="A0A450T0Q3"/>
<proteinExistence type="predicted"/>
<reference evidence="3" key="1">
    <citation type="submission" date="2019-02" db="EMBL/GenBank/DDBJ databases">
        <authorList>
            <person name="Gruber-Vodicka R. H."/>
            <person name="Seah K. B. B."/>
        </authorList>
    </citation>
    <scope>NUCLEOTIDE SEQUENCE</scope>
    <source>
        <strain evidence="3">BECK_DK161</strain>
    </source>
</reference>
<feature type="compositionally biased region" description="Polar residues" evidence="1">
    <location>
        <begin position="43"/>
        <end position="58"/>
    </location>
</feature>
<evidence type="ECO:0000256" key="1">
    <source>
        <dbReference type="SAM" id="MobiDB-lite"/>
    </source>
</evidence>
<dbReference type="InterPro" id="IPR004291">
    <property type="entry name" value="Transposase_IS66_central"/>
</dbReference>
<protein>
    <submittedName>
        <fullName evidence="3">Transposase IS66 family protein</fullName>
    </submittedName>
</protein>
<dbReference type="Pfam" id="PF03050">
    <property type="entry name" value="DDE_Tnp_IS66"/>
    <property type="match status" value="1"/>
</dbReference>
<organism evidence="3">
    <name type="scientific">Candidatus Kentrum sp. DK</name>
    <dbReference type="NCBI Taxonomy" id="2126562"/>
    <lineage>
        <taxon>Bacteria</taxon>
        <taxon>Pseudomonadati</taxon>
        <taxon>Pseudomonadota</taxon>
        <taxon>Gammaproteobacteria</taxon>
        <taxon>Candidatus Kentrum</taxon>
    </lineage>
</organism>
<dbReference type="PANTHER" id="PTHR33678:SF2">
    <property type="match status" value="1"/>
</dbReference>
<accession>A0A450T0Q3</accession>
<feature type="domain" description="Transposase IS66 central" evidence="2">
    <location>
        <begin position="214"/>
        <end position="477"/>
    </location>
</feature>
<sequence>MILSQHSLRQLDEFYIRSLPENACQELAVKLLADLKTLHERVNQNPDNSSMPPSSQLPWTMERPVDDEPDEVPEAKKVDDCESEDESDTEQKVSDGEIDGAKNNSLPIKRTPGKQPGAPGCGRTQQLPITDTVAHHVSCCDGCAEHFTEQEKQVAWTGYYTIDVQVGIPGIRVTNTKHVYYEATCSCGHVTRQYPHREANDPFWEGVELGEWRLVGPMLCALIVSLSYRMRMSRSKIREFLNDWLGIRLSTGTIQHCVEESARACAPVEDQLVEQVVNSGLLHADETTHKEKKTLLWLWVFATRSSVLYFIGYRSAEIIENLLGQSYSGWLMSDGYQVYRRYANRLRCWAHLLRKAKGLEESLDRKGQKFGKRTQEILGTLMNAVYQAREGPPPGDLRQIHVGLLEELRGLCETMKASSHKKTRELAGEFLNDWDAVFAVLSRPELPLTNNEAERLLRHLVILRRITYGTRSENGTRALALLASVVETCRRREVSPWSYLEQVIKARRCGQCVPAFPVSALAS</sequence>
<dbReference type="PANTHER" id="PTHR33678">
    <property type="entry name" value="BLL1576 PROTEIN"/>
    <property type="match status" value="1"/>
</dbReference>
<evidence type="ECO:0000259" key="2">
    <source>
        <dbReference type="Pfam" id="PF03050"/>
    </source>
</evidence>
<gene>
    <name evidence="3" type="ORF">BECKDK2373C_GA0170839_107621</name>
</gene>
<feature type="region of interest" description="Disordered" evidence="1">
    <location>
        <begin position="42"/>
        <end position="125"/>
    </location>
</feature>